<organism evidence="1 2">
    <name type="scientific">Lactuca sativa</name>
    <name type="common">Garden lettuce</name>
    <dbReference type="NCBI Taxonomy" id="4236"/>
    <lineage>
        <taxon>Eukaryota</taxon>
        <taxon>Viridiplantae</taxon>
        <taxon>Streptophyta</taxon>
        <taxon>Embryophyta</taxon>
        <taxon>Tracheophyta</taxon>
        <taxon>Spermatophyta</taxon>
        <taxon>Magnoliopsida</taxon>
        <taxon>eudicotyledons</taxon>
        <taxon>Gunneridae</taxon>
        <taxon>Pentapetalae</taxon>
        <taxon>asterids</taxon>
        <taxon>campanulids</taxon>
        <taxon>Asterales</taxon>
        <taxon>Asteraceae</taxon>
        <taxon>Cichorioideae</taxon>
        <taxon>Cichorieae</taxon>
        <taxon>Lactucinae</taxon>
        <taxon>Lactuca</taxon>
    </lineage>
</organism>
<evidence type="ECO:0008006" key="3">
    <source>
        <dbReference type="Google" id="ProtNLM"/>
    </source>
</evidence>
<keyword evidence="2" id="KW-1185">Reference proteome</keyword>
<gene>
    <name evidence="1" type="ORF">LSAT_V11C600305110</name>
</gene>
<dbReference type="EMBL" id="NBSK02000006">
    <property type="protein sequence ID" value="KAJ0201243.1"/>
    <property type="molecule type" value="Genomic_DNA"/>
</dbReference>
<proteinExistence type="predicted"/>
<name>A0A9R1VAD5_LACSA</name>
<accession>A0A9R1VAD5</accession>
<protein>
    <recommendedName>
        <fullName evidence="3">FAR1 domain-containing protein</fullName>
    </recommendedName>
</protein>
<dbReference type="AlphaFoldDB" id="A0A9R1VAD5"/>
<comment type="caution">
    <text evidence="1">The sequence shown here is derived from an EMBL/GenBank/DDBJ whole genome shotgun (WGS) entry which is preliminary data.</text>
</comment>
<dbReference type="Proteomes" id="UP000235145">
    <property type="component" value="Unassembled WGS sequence"/>
</dbReference>
<sequence>MVTINLLIITHLKSLEIGIDFYKSYGQESGFDVNFSCQKKYNDRIVRLRYSTCSSSDVKRRKTSSKKKRCHVSKFKNIYVFVEDHNHELVAQD</sequence>
<evidence type="ECO:0000313" key="1">
    <source>
        <dbReference type="EMBL" id="KAJ0201243.1"/>
    </source>
</evidence>
<evidence type="ECO:0000313" key="2">
    <source>
        <dbReference type="Proteomes" id="UP000235145"/>
    </source>
</evidence>
<reference evidence="1 2" key="1">
    <citation type="journal article" date="2017" name="Nat. Commun.">
        <title>Genome assembly with in vitro proximity ligation data and whole-genome triplication in lettuce.</title>
        <authorList>
            <person name="Reyes-Chin-Wo S."/>
            <person name="Wang Z."/>
            <person name="Yang X."/>
            <person name="Kozik A."/>
            <person name="Arikit S."/>
            <person name="Song C."/>
            <person name="Xia L."/>
            <person name="Froenicke L."/>
            <person name="Lavelle D.O."/>
            <person name="Truco M.J."/>
            <person name="Xia R."/>
            <person name="Zhu S."/>
            <person name="Xu C."/>
            <person name="Xu H."/>
            <person name="Xu X."/>
            <person name="Cox K."/>
            <person name="Korf I."/>
            <person name="Meyers B.C."/>
            <person name="Michelmore R.W."/>
        </authorList>
    </citation>
    <scope>NUCLEOTIDE SEQUENCE [LARGE SCALE GENOMIC DNA]</scope>
    <source>
        <strain evidence="2">cv. Salinas</strain>
        <tissue evidence="1">Seedlings</tissue>
    </source>
</reference>